<dbReference type="InterPro" id="IPR036242">
    <property type="entry name" value="Agglutinin_dom_sf"/>
</dbReference>
<sequence length="506" mass="57580">MPALLPRFVVLKHTNSGRYVRILSKEESDRVGVIDGFLKCDGTDITSPFVKFELEIAKSDSNFVHIRSSYNNKYFLIVDTEPSNNVENRLRVVATADQPEEDTSSSSCTMFKLDNRFGGKNFIFMSPRQRSFEPDTWAGEPYANGLVGRHIGIGGYGVKNFLVVDWDSLVIFPKEVSFKLAEDEKYLALRQIQRHPYLQFVDKDNGDDTTEFEISTVDDGYVRIKSLSNKKFWRRSPNWIWADSDEQNNFTGLQNNKDTLFWPVKTGNSTVALRNLGNYRICKALTADRKTDCLNAVAPNITDDARMEVRETKVISREIRNITYRLKDSRIYDDKVIDLASSATSHNNTDRETTLSSSFTHTSSRSSTFSNNFSFSLGARVTYKIGLPAVSQWEVEMSTEFAYGYTWGETETKEESIQNIHTITVPPWTRSTVSLITNQAKCDVPFSYVQHDVLSNGHTRTETMHDGMYTGINMFNLVFNIVEEKIEKPTTTPLLSLPEVGQDDDN</sequence>
<evidence type="ECO:0000313" key="3">
    <source>
        <dbReference type="EMBL" id="KAF4373811.1"/>
    </source>
</evidence>
<feature type="compositionally biased region" description="Low complexity" evidence="1">
    <location>
        <begin position="354"/>
        <end position="368"/>
    </location>
</feature>
<accession>A0A7J6FSU9</accession>
<dbReference type="SUPFAM" id="SSF56973">
    <property type="entry name" value="Aerolisin/ETX pore-forming domain"/>
    <property type="match status" value="1"/>
</dbReference>
<dbReference type="Pfam" id="PF03318">
    <property type="entry name" value="ETX_MTX2"/>
    <property type="match status" value="1"/>
</dbReference>
<evidence type="ECO:0000256" key="1">
    <source>
        <dbReference type="SAM" id="MobiDB-lite"/>
    </source>
</evidence>
<dbReference type="EMBL" id="JAATIP010000098">
    <property type="protein sequence ID" value="KAF4373811.1"/>
    <property type="molecule type" value="Genomic_DNA"/>
</dbReference>
<gene>
    <name evidence="3" type="ORF">F8388_007717</name>
</gene>
<dbReference type="PANTHER" id="PTHR39244">
    <property type="entry name" value="NATTERIN-4"/>
    <property type="match status" value="1"/>
</dbReference>
<evidence type="ECO:0000313" key="4">
    <source>
        <dbReference type="Proteomes" id="UP000525078"/>
    </source>
</evidence>
<dbReference type="Pfam" id="PF07468">
    <property type="entry name" value="Agglutinin"/>
    <property type="match status" value="2"/>
</dbReference>
<evidence type="ECO:0000259" key="2">
    <source>
        <dbReference type="SMART" id="SM00791"/>
    </source>
</evidence>
<name>A0A7J6FSU9_CANSA</name>
<dbReference type="CDD" id="cd20216">
    <property type="entry name" value="PFM_HFR-2-like"/>
    <property type="match status" value="1"/>
</dbReference>
<dbReference type="InterPro" id="IPR004991">
    <property type="entry name" value="Aerolysin-like"/>
</dbReference>
<proteinExistence type="predicted"/>
<feature type="region of interest" description="Disordered" evidence="1">
    <location>
        <begin position="344"/>
        <end position="368"/>
    </location>
</feature>
<dbReference type="SMART" id="SM00791">
    <property type="entry name" value="Agglutinin"/>
    <property type="match status" value="1"/>
</dbReference>
<dbReference type="Gene3D" id="2.170.15.10">
    <property type="entry name" value="Proaerolysin, chain A, domain 3"/>
    <property type="match status" value="1"/>
</dbReference>
<organism evidence="3 4">
    <name type="scientific">Cannabis sativa</name>
    <name type="common">Hemp</name>
    <name type="synonym">Marijuana</name>
    <dbReference type="NCBI Taxonomy" id="3483"/>
    <lineage>
        <taxon>Eukaryota</taxon>
        <taxon>Viridiplantae</taxon>
        <taxon>Streptophyta</taxon>
        <taxon>Embryophyta</taxon>
        <taxon>Tracheophyta</taxon>
        <taxon>Spermatophyta</taxon>
        <taxon>Magnoliopsida</taxon>
        <taxon>eudicotyledons</taxon>
        <taxon>Gunneridae</taxon>
        <taxon>Pentapetalae</taxon>
        <taxon>rosids</taxon>
        <taxon>fabids</taxon>
        <taxon>Rosales</taxon>
        <taxon>Cannabaceae</taxon>
        <taxon>Cannabis</taxon>
    </lineage>
</organism>
<dbReference type="PANTHER" id="PTHR39244:SF5">
    <property type="entry name" value="NATTERIN-3-LIKE"/>
    <property type="match status" value="1"/>
</dbReference>
<dbReference type="SUPFAM" id="SSF50382">
    <property type="entry name" value="Agglutinin"/>
    <property type="match status" value="2"/>
</dbReference>
<dbReference type="InterPro" id="IPR008998">
    <property type="entry name" value="Agglutinin"/>
</dbReference>
<reference evidence="3 4" key="1">
    <citation type="journal article" date="2020" name="bioRxiv">
        <title>Sequence and annotation of 42 cannabis genomes reveals extensive copy number variation in cannabinoid synthesis and pathogen resistance genes.</title>
        <authorList>
            <person name="Mckernan K.J."/>
            <person name="Helbert Y."/>
            <person name="Kane L.T."/>
            <person name="Ebling H."/>
            <person name="Zhang L."/>
            <person name="Liu B."/>
            <person name="Eaton Z."/>
            <person name="Mclaughlin S."/>
            <person name="Kingan S."/>
            <person name="Baybayan P."/>
            <person name="Concepcion G."/>
            <person name="Jordan M."/>
            <person name="Riva A."/>
            <person name="Barbazuk W."/>
            <person name="Harkins T."/>
        </authorList>
    </citation>
    <scope>NUCLEOTIDE SEQUENCE [LARGE SCALE GENOMIC DNA]</scope>
    <source>
        <strain evidence="4">cv. Jamaican Lion 4</strain>
        <tissue evidence="3">Leaf</tissue>
    </source>
</reference>
<comment type="caution">
    <text evidence="3">The sequence shown here is derived from an EMBL/GenBank/DDBJ whole genome shotgun (WGS) entry which is preliminary data.</text>
</comment>
<dbReference type="Proteomes" id="UP000525078">
    <property type="component" value="Unassembled WGS sequence"/>
</dbReference>
<dbReference type="CDD" id="cd00257">
    <property type="entry name" value="beta-trefoil_FSCN-like"/>
    <property type="match status" value="1"/>
</dbReference>
<dbReference type="Gene3D" id="2.80.10.50">
    <property type="match status" value="2"/>
</dbReference>
<dbReference type="InterPro" id="IPR053237">
    <property type="entry name" value="Natterin_C"/>
</dbReference>
<feature type="domain" description="Agglutinin" evidence="2">
    <location>
        <begin position="170"/>
        <end position="311"/>
    </location>
</feature>
<protein>
    <recommendedName>
        <fullName evidence="2">Agglutinin domain-containing protein</fullName>
    </recommendedName>
</protein>
<dbReference type="AlphaFoldDB" id="A0A7J6FSU9"/>